<dbReference type="GO" id="GO:0003700">
    <property type="term" value="F:DNA-binding transcription factor activity"/>
    <property type="evidence" value="ECO:0007669"/>
    <property type="project" value="InterPro"/>
</dbReference>
<dbReference type="Gene3D" id="1.10.10.60">
    <property type="entry name" value="Homeodomain-like"/>
    <property type="match status" value="2"/>
</dbReference>
<dbReference type="Proteomes" id="UP000245412">
    <property type="component" value="Unassembled WGS sequence"/>
</dbReference>
<dbReference type="Gene3D" id="2.60.120.10">
    <property type="entry name" value="Jelly Rolls"/>
    <property type="match status" value="1"/>
</dbReference>
<dbReference type="PROSITE" id="PS01124">
    <property type="entry name" value="HTH_ARAC_FAMILY_2"/>
    <property type="match status" value="1"/>
</dbReference>
<dbReference type="GO" id="GO:0043565">
    <property type="term" value="F:sequence-specific DNA binding"/>
    <property type="evidence" value="ECO:0007669"/>
    <property type="project" value="InterPro"/>
</dbReference>
<proteinExistence type="predicted"/>
<name>A0AB73SXF1_9FIRM</name>
<feature type="domain" description="HTH araC/xylS-type" evidence="4">
    <location>
        <begin position="188"/>
        <end position="285"/>
    </location>
</feature>
<sequence length="294" mass="34295">MKKNLQTAFSTRQYMLSKDFEIYYYNDTVLPNVAPHSHTYYEFYFFLEGEINLYIDGIPHRVRPGDFLLIPPGASHYPSFLSPDLPYRRFVLWLSKGYCERLTQASTDYIYLMQLVTTAKRHVFSTDAIAFNAIQSIIFQLIEETKSTRFGKEAKVSLDVNSLILYLNRLVYEQNHQNRGDSSLPLYLGICDYISAHLDEELSLDKLAQEFYVSKFHISHAFKDNMGISLHQYILKKRLSACRDAILCGEPVSRIFEQYGFHDYSSFFRAFKKEYGVSPKELRDMYLNGTLLST</sequence>
<dbReference type="InterPro" id="IPR014710">
    <property type="entry name" value="RmlC-like_jellyroll"/>
</dbReference>
<evidence type="ECO:0000256" key="1">
    <source>
        <dbReference type="ARBA" id="ARBA00023015"/>
    </source>
</evidence>
<dbReference type="SUPFAM" id="SSF51215">
    <property type="entry name" value="Regulatory protein AraC"/>
    <property type="match status" value="1"/>
</dbReference>
<dbReference type="InterPro" id="IPR037923">
    <property type="entry name" value="HTH-like"/>
</dbReference>
<dbReference type="RefSeq" id="WP_109748787.1">
    <property type="nucleotide sequence ID" value="NZ_JANKBI010000030.1"/>
</dbReference>
<evidence type="ECO:0000313" key="6">
    <source>
        <dbReference type="Proteomes" id="UP000245412"/>
    </source>
</evidence>
<keyword evidence="2" id="KW-0238">DNA-binding</keyword>
<evidence type="ECO:0000259" key="4">
    <source>
        <dbReference type="PROSITE" id="PS01124"/>
    </source>
</evidence>
<reference evidence="5 6" key="1">
    <citation type="submission" date="2018-05" db="EMBL/GenBank/DDBJ databases">
        <authorList>
            <person name="Goeker M."/>
            <person name="Huntemann M."/>
            <person name="Clum A."/>
            <person name="Pillay M."/>
            <person name="Palaniappan K."/>
            <person name="Varghese N."/>
            <person name="Mikhailova N."/>
            <person name="Stamatis D."/>
            <person name="Reddy T."/>
            <person name="Daum C."/>
            <person name="Shapiro N."/>
            <person name="Ivanova N."/>
            <person name="Kyrpides N."/>
            <person name="Woyke T."/>
        </authorList>
    </citation>
    <scope>NUCLEOTIDE SEQUENCE [LARGE SCALE GENOMIC DNA]</scope>
    <source>
        <strain evidence="5 6">DSM 26524</strain>
    </source>
</reference>
<dbReference type="PANTHER" id="PTHR43280">
    <property type="entry name" value="ARAC-FAMILY TRANSCRIPTIONAL REGULATOR"/>
    <property type="match status" value="1"/>
</dbReference>
<evidence type="ECO:0000313" key="5">
    <source>
        <dbReference type="EMBL" id="PWJ72029.1"/>
    </source>
</evidence>
<keyword evidence="3" id="KW-0804">Transcription</keyword>
<dbReference type="InterPro" id="IPR018060">
    <property type="entry name" value="HTH_AraC"/>
</dbReference>
<evidence type="ECO:0000256" key="3">
    <source>
        <dbReference type="ARBA" id="ARBA00023163"/>
    </source>
</evidence>
<keyword evidence="6" id="KW-1185">Reference proteome</keyword>
<dbReference type="PANTHER" id="PTHR43280:SF34">
    <property type="entry name" value="ARAC-FAMILY TRANSCRIPTIONAL REGULATOR"/>
    <property type="match status" value="1"/>
</dbReference>
<dbReference type="Pfam" id="PF12833">
    <property type="entry name" value="HTH_18"/>
    <property type="match status" value="1"/>
</dbReference>
<dbReference type="InterPro" id="IPR013096">
    <property type="entry name" value="Cupin_2"/>
</dbReference>
<dbReference type="SUPFAM" id="SSF46689">
    <property type="entry name" value="Homeodomain-like"/>
    <property type="match status" value="2"/>
</dbReference>
<accession>A0AB73SXF1</accession>
<dbReference type="PRINTS" id="PR00032">
    <property type="entry name" value="HTHARAC"/>
</dbReference>
<organism evidence="5 6">
    <name type="scientific">Murimonas intestini</name>
    <dbReference type="NCBI Taxonomy" id="1337051"/>
    <lineage>
        <taxon>Bacteria</taxon>
        <taxon>Bacillati</taxon>
        <taxon>Bacillota</taxon>
        <taxon>Clostridia</taxon>
        <taxon>Lachnospirales</taxon>
        <taxon>Lachnospiraceae</taxon>
        <taxon>Murimonas</taxon>
    </lineage>
</organism>
<comment type="caution">
    <text evidence="5">The sequence shown here is derived from an EMBL/GenBank/DDBJ whole genome shotgun (WGS) entry which is preliminary data.</text>
</comment>
<dbReference type="SMART" id="SM00342">
    <property type="entry name" value="HTH_ARAC"/>
    <property type="match status" value="1"/>
</dbReference>
<dbReference type="InterPro" id="IPR009057">
    <property type="entry name" value="Homeodomain-like_sf"/>
</dbReference>
<gene>
    <name evidence="5" type="ORF">C7383_1242</name>
</gene>
<protein>
    <submittedName>
        <fullName evidence="5">AraC-like DNA-binding protein</fullName>
    </submittedName>
</protein>
<evidence type="ECO:0000256" key="2">
    <source>
        <dbReference type="ARBA" id="ARBA00023125"/>
    </source>
</evidence>
<dbReference type="EMBL" id="QGGY01000024">
    <property type="protein sequence ID" value="PWJ72029.1"/>
    <property type="molecule type" value="Genomic_DNA"/>
</dbReference>
<dbReference type="Pfam" id="PF07883">
    <property type="entry name" value="Cupin_2"/>
    <property type="match status" value="1"/>
</dbReference>
<keyword evidence="1" id="KW-0805">Transcription regulation</keyword>
<dbReference type="AlphaFoldDB" id="A0AB73SXF1"/>
<dbReference type="InterPro" id="IPR020449">
    <property type="entry name" value="Tscrpt_reg_AraC-type_HTH"/>
</dbReference>